<dbReference type="AlphaFoldDB" id="W0N2X9"/>
<keyword evidence="1" id="KW-0812">Transmembrane</keyword>
<accession>W0N2X9</accession>
<protein>
    <submittedName>
        <fullName evidence="2">Uncharacterized protein</fullName>
    </submittedName>
</protein>
<dbReference type="Proteomes" id="UP000019089">
    <property type="component" value="Chromosome"/>
</dbReference>
<feature type="transmembrane region" description="Helical" evidence="1">
    <location>
        <begin position="28"/>
        <end position="46"/>
    </location>
</feature>
<dbReference type="EMBL" id="CP007014">
    <property type="protein sequence ID" value="AHG43648.1"/>
    <property type="molecule type" value="Genomic_DNA"/>
</dbReference>
<name>W0N2X9_PSESX</name>
<gene>
    <name evidence="2" type="ORF">N018_16515</name>
</gene>
<keyword evidence="1" id="KW-0472">Membrane</keyword>
<reference evidence="2 3" key="1">
    <citation type="submission" date="2013-12" db="EMBL/GenBank/DDBJ databases">
        <title>Interactions Between Genome Architecture and Virulence Genes in Pseudomonas syringae, strain CC1557 as a model.</title>
        <authorList>
            <person name="Baltrus D."/>
            <person name="Hockett K."/>
            <person name="Karlsrud E."/>
            <person name="Dougherty K."/>
            <person name="Nishimura M."/>
        </authorList>
    </citation>
    <scope>NUCLEOTIDE SEQUENCE [LARGE SCALE GENOMIC DNA]</scope>
    <source>
        <strain evidence="2 3">CC1557</strain>
    </source>
</reference>
<evidence type="ECO:0000256" key="1">
    <source>
        <dbReference type="SAM" id="Phobius"/>
    </source>
</evidence>
<evidence type="ECO:0000313" key="2">
    <source>
        <dbReference type="EMBL" id="AHG43648.1"/>
    </source>
</evidence>
<dbReference type="KEGG" id="psyr:N018_16515"/>
<keyword evidence="1" id="KW-1133">Transmembrane helix</keyword>
<organism evidence="2 3">
    <name type="scientific">Pseudomonas syringae CC1557</name>
    <dbReference type="NCBI Taxonomy" id="1357279"/>
    <lineage>
        <taxon>Bacteria</taxon>
        <taxon>Pseudomonadati</taxon>
        <taxon>Pseudomonadota</taxon>
        <taxon>Gammaproteobacteria</taxon>
        <taxon>Pseudomonadales</taxon>
        <taxon>Pseudomonadaceae</taxon>
        <taxon>Pseudomonas</taxon>
        <taxon>Pseudomonas syringae</taxon>
    </lineage>
</organism>
<proteinExistence type="predicted"/>
<dbReference type="HOGENOM" id="CLU_2882594_0_0_6"/>
<sequence length="63" mass="6922">MSAIAVAHPQISCIASLLWRSLVTLDPLLLFVAVPANIFCRCFFVVRFQFHLLIHAVLISAGA</sequence>
<evidence type="ECO:0000313" key="3">
    <source>
        <dbReference type="Proteomes" id="UP000019089"/>
    </source>
</evidence>